<dbReference type="Pfam" id="PF00908">
    <property type="entry name" value="dTDP_sugar_isom"/>
    <property type="match status" value="1"/>
</dbReference>
<dbReference type="RefSeq" id="WP_309388477.1">
    <property type="nucleotide sequence ID" value="NZ_JADBEO010000003.1"/>
</dbReference>
<dbReference type="EC" id="5.1.3.13" evidence="3 5"/>
<protein>
    <recommendedName>
        <fullName evidence="4 5">dTDP-4-dehydrorhamnose 3,5-epimerase</fullName>
        <ecNumber evidence="3 5">5.1.3.13</ecNumber>
    </recommendedName>
    <alternativeName>
        <fullName evidence="5">Thymidine diphospho-4-keto-rhamnose 3,5-epimerase</fullName>
    </alternativeName>
</protein>
<reference evidence="6" key="1">
    <citation type="submission" date="2020-10" db="EMBL/GenBank/DDBJ databases">
        <authorList>
            <person name="Abbas A."/>
            <person name="Razzaq R."/>
            <person name="Waqas M."/>
            <person name="Abbas N."/>
            <person name="Nielsen T.K."/>
            <person name="Hansen L.H."/>
            <person name="Hussain S."/>
            <person name="Shahid M."/>
        </authorList>
    </citation>
    <scope>NUCLEOTIDE SEQUENCE</scope>
    <source>
        <strain evidence="6">S14</strain>
    </source>
</reference>
<dbReference type="PANTHER" id="PTHR21047">
    <property type="entry name" value="DTDP-6-DEOXY-D-GLUCOSE-3,5 EPIMERASE"/>
    <property type="match status" value="1"/>
</dbReference>
<comment type="caution">
    <text evidence="6">The sequence shown here is derived from an EMBL/GenBank/DDBJ whole genome shotgun (WGS) entry which is preliminary data.</text>
</comment>
<keyword evidence="7" id="KW-1185">Reference proteome</keyword>
<evidence type="ECO:0000256" key="2">
    <source>
        <dbReference type="ARBA" id="ARBA00001997"/>
    </source>
</evidence>
<comment type="subunit">
    <text evidence="5">Homodimer.</text>
</comment>
<dbReference type="EMBL" id="JADBEO010000003">
    <property type="protein sequence ID" value="MDR4305425.1"/>
    <property type="molecule type" value="Genomic_DNA"/>
</dbReference>
<evidence type="ECO:0000256" key="3">
    <source>
        <dbReference type="ARBA" id="ARBA00012098"/>
    </source>
</evidence>
<dbReference type="Proteomes" id="UP001181622">
    <property type="component" value="Unassembled WGS sequence"/>
</dbReference>
<dbReference type="Gene3D" id="2.60.120.10">
    <property type="entry name" value="Jelly Rolls"/>
    <property type="match status" value="1"/>
</dbReference>
<dbReference type="GO" id="GO:0008830">
    <property type="term" value="F:dTDP-4-dehydrorhamnose 3,5-epimerase activity"/>
    <property type="evidence" value="ECO:0007669"/>
    <property type="project" value="UniProtKB-EC"/>
</dbReference>
<accession>A0ABU1DBI0</accession>
<dbReference type="CDD" id="cd00438">
    <property type="entry name" value="cupin_RmlC"/>
    <property type="match status" value="1"/>
</dbReference>
<evidence type="ECO:0000256" key="1">
    <source>
        <dbReference type="ARBA" id="ARBA00001298"/>
    </source>
</evidence>
<name>A0ABU1DBI0_9HYPH</name>
<proteinExistence type="inferred from homology"/>
<organism evidence="6 7">
    <name type="scientific">Chelatococcus sambhunathii</name>
    <dbReference type="NCBI Taxonomy" id="363953"/>
    <lineage>
        <taxon>Bacteria</taxon>
        <taxon>Pseudomonadati</taxon>
        <taxon>Pseudomonadota</taxon>
        <taxon>Alphaproteobacteria</taxon>
        <taxon>Hyphomicrobiales</taxon>
        <taxon>Chelatococcaceae</taxon>
        <taxon>Chelatococcus</taxon>
    </lineage>
</organism>
<dbReference type="SUPFAM" id="SSF51182">
    <property type="entry name" value="RmlC-like cupins"/>
    <property type="match status" value="1"/>
</dbReference>
<comment type="pathway">
    <text evidence="5">Carbohydrate biosynthesis; dTDP-L-rhamnose biosynthesis.</text>
</comment>
<evidence type="ECO:0000313" key="6">
    <source>
        <dbReference type="EMBL" id="MDR4305425.1"/>
    </source>
</evidence>
<comment type="catalytic activity">
    <reaction evidence="1 5">
        <text>dTDP-4-dehydro-6-deoxy-alpha-D-glucose = dTDP-4-dehydro-beta-L-rhamnose</text>
        <dbReference type="Rhea" id="RHEA:16969"/>
        <dbReference type="ChEBI" id="CHEBI:57649"/>
        <dbReference type="ChEBI" id="CHEBI:62830"/>
        <dbReference type="EC" id="5.1.3.13"/>
    </reaction>
</comment>
<dbReference type="InterPro" id="IPR011051">
    <property type="entry name" value="RmlC_Cupin_sf"/>
</dbReference>
<comment type="function">
    <text evidence="2 5">Catalyzes the epimerization of the C3' and C5'positions of dTDP-6-deoxy-D-xylo-4-hexulose, forming dTDP-6-deoxy-L-lyxo-4-hexulose.</text>
</comment>
<keyword evidence="5 6" id="KW-0413">Isomerase</keyword>
<dbReference type="InterPro" id="IPR014710">
    <property type="entry name" value="RmlC-like_jellyroll"/>
</dbReference>
<evidence type="ECO:0000256" key="4">
    <source>
        <dbReference type="ARBA" id="ARBA00019595"/>
    </source>
</evidence>
<dbReference type="InterPro" id="IPR000888">
    <property type="entry name" value="RmlC-like"/>
</dbReference>
<evidence type="ECO:0000256" key="5">
    <source>
        <dbReference type="RuleBase" id="RU364069"/>
    </source>
</evidence>
<comment type="similarity">
    <text evidence="5">Belongs to the dTDP-4-dehydrorhamnose 3,5-epimerase family.</text>
</comment>
<dbReference type="PANTHER" id="PTHR21047:SF2">
    <property type="entry name" value="THYMIDINE DIPHOSPHO-4-KETO-RHAMNOSE 3,5-EPIMERASE"/>
    <property type="match status" value="1"/>
</dbReference>
<sequence>MEFIRLDIPDVVEIRPRRFADDRGWFAETFKRSAFEAEGLDPDFVQDNRSLSRAAGTVRGLHFQLPPFAQAKLVSVARGAILDVAVDIRRSSQTFGRHVAARLDAENGALLYVPEGFAHGFCTLEPDTEVIYRVSRPYSAAHERAVFWADPALAIDWPVEVANAVVSEKDAEAPKLAATPELF</sequence>
<dbReference type="NCBIfam" id="TIGR01221">
    <property type="entry name" value="rmlC"/>
    <property type="match status" value="1"/>
</dbReference>
<gene>
    <name evidence="6" type="primary">rfbC</name>
    <name evidence="6" type="ORF">IHQ68_02155</name>
</gene>
<evidence type="ECO:0000313" key="7">
    <source>
        <dbReference type="Proteomes" id="UP001181622"/>
    </source>
</evidence>